<dbReference type="GO" id="GO:0006355">
    <property type="term" value="P:regulation of DNA-templated transcription"/>
    <property type="evidence" value="ECO:0007669"/>
    <property type="project" value="InterPro"/>
</dbReference>
<feature type="domain" description="Leucine zipper homeobox-associated" evidence="3">
    <location>
        <begin position="110"/>
        <end position="140"/>
    </location>
</feature>
<feature type="region of interest" description="Disordered" evidence="1">
    <location>
        <begin position="137"/>
        <end position="173"/>
    </location>
</feature>
<evidence type="ECO:0000259" key="3">
    <source>
        <dbReference type="Pfam" id="PF02183"/>
    </source>
</evidence>
<keyword evidence="2" id="KW-1133">Transmembrane helix</keyword>
<sequence length="215" mass="23970">MEENNNQNTTEVEVDSINQNKLFSKLKQIRKKTLYIFLAILLVAFGISGAINIAQMEQTEKAQKTIESLEDDIAELNDKYETLVLENQELESEIQKYQDQQETIDDLNKQFTELRAQYDTLKTENETLKAENASLKSQLEQKQASAQSSSSGGSSGTWRSGSNQSNDSGGTVWLSATGEKYHSISNCGRMNPNNARQVTKSAAEASGYEPCSKCY</sequence>
<gene>
    <name evidence="4" type="ORF">CNLFYP112_01416</name>
</gene>
<evidence type="ECO:0000256" key="2">
    <source>
        <dbReference type="SAM" id="Phobius"/>
    </source>
</evidence>
<dbReference type="InterPro" id="IPR003106">
    <property type="entry name" value="Leu_zip_homeo"/>
</dbReference>
<feature type="compositionally biased region" description="Low complexity" evidence="1">
    <location>
        <begin position="137"/>
        <end position="162"/>
    </location>
</feature>
<evidence type="ECO:0000313" key="4">
    <source>
        <dbReference type="EMBL" id="VYS95046.1"/>
    </source>
</evidence>
<dbReference type="EMBL" id="CACRTG010000008">
    <property type="protein sequence ID" value="VYS95046.1"/>
    <property type="molecule type" value="Genomic_DNA"/>
</dbReference>
<reference evidence="4" key="1">
    <citation type="submission" date="2019-11" db="EMBL/GenBank/DDBJ databases">
        <authorList>
            <person name="Feng L."/>
        </authorList>
    </citation>
    <scope>NUCLEOTIDE SEQUENCE</scope>
    <source>
        <strain evidence="4">CnexileLFYP112</strain>
    </source>
</reference>
<dbReference type="Gene3D" id="1.10.287.1490">
    <property type="match status" value="1"/>
</dbReference>
<protein>
    <submittedName>
        <fullName evidence="4">DNA replication intiation control protein YabA</fullName>
    </submittedName>
</protein>
<organism evidence="4">
    <name type="scientific">[Clostridium] nexile</name>
    <dbReference type="NCBI Taxonomy" id="29361"/>
    <lineage>
        <taxon>Bacteria</taxon>
        <taxon>Bacillati</taxon>
        <taxon>Bacillota</taxon>
        <taxon>Clostridia</taxon>
        <taxon>Lachnospirales</taxon>
        <taxon>Lachnospiraceae</taxon>
        <taxon>Tyzzerella</taxon>
    </lineage>
</organism>
<accession>A0A6N2SPI5</accession>
<dbReference type="AlphaFoldDB" id="A0A6N2SPI5"/>
<dbReference type="Pfam" id="PF02183">
    <property type="entry name" value="HALZ"/>
    <property type="match status" value="1"/>
</dbReference>
<proteinExistence type="predicted"/>
<keyword evidence="2" id="KW-0812">Transmembrane</keyword>
<evidence type="ECO:0000256" key="1">
    <source>
        <dbReference type="SAM" id="MobiDB-lite"/>
    </source>
</evidence>
<dbReference type="GO" id="GO:0043565">
    <property type="term" value="F:sequence-specific DNA binding"/>
    <property type="evidence" value="ECO:0007669"/>
    <property type="project" value="InterPro"/>
</dbReference>
<feature type="transmembrane region" description="Helical" evidence="2">
    <location>
        <begin position="34"/>
        <end position="54"/>
    </location>
</feature>
<name>A0A6N2SPI5_9FIRM</name>
<keyword evidence="2" id="KW-0472">Membrane</keyword>